<protein>
    <recommendedName>
        <fullName evidence="1">serine--tRNA ligase</fullName>
        <ecNumber evidence="1">6.1.1.11</ecNumber>
    </recommendedName>
    <alternativeName>
        <fullName evidence="6">Seryl-tRNA synthetase</fullName>
    </alternativeName>
    <alternativeName>
        <fullName evidence="7">Seryl-tRNA(Ser) synthetase</fullName>
    </alternativeName>
</protein>
<dbReference type="EC" id="6.1.1.11" evidence="1"/>
<dbReference type="GO" id="GO:0006434">
    <property type="term" value="P:seryl-tRNA aminoacylation"/>
    <property type="evidence" value="ECO:0007669"/>
    <property type="project" value="InterPro"/>
</dbReference>
<keyword evidence="9" id="KW-1133">Transmembrane helix</keyword>
<dbReference type="InParanoid" id="A0A316VMP6"/>
<gene>
    <name evidence="11" type="ORF">FA14DRAFT_163437</name>
</gene>
<feature type="coiled-coil region" evidence="8">
    <location>
        <begin position="14"/>
        <end position="48"/>
    </location>
</feature>
<evidence type="ECO:0000313" key="12">
    <source>
        <dbReference type="Proteomes" id="UP000245771"/>
    </source>
</evidence>
<dbReference type="RefSeq" id="XP_025357975.1">
    <property type="nucleotide sequence ID" value="XM_025499819.1"/>
</dbReference>
<dbReference type="GeneID" id="37021600"/>
<evidence type="ECO:0000256" key="9">
    <source>
        <dbReference type="SAM" id="Phobius"/>
    </source>
</evidence>
<evidence type="ECO:0000256" key="7">
    <source>
        <dbReference type="ARBA" id="ARBA00034892"/>
    </source>
</evidence>
<dbReference type="Pfam" id="PF00587">
    <property type="entry name" value="tRNA-synt_2b"/>
    <property type="match status" value="1"/>
</dbReference>
<dbReference type="GO" id="GO:0004828">
    <property type="term" value="F:serine-tRNA ligase activity"/>
    <property type="evidence" value="ECO:0007669"/>
    <property type="project" value="UniProtKB-EC"/>
</dbReference>
<evidence type="ECO:0000256" key="5">
    <source>
        <dbReference type="ARBA" id="ARBA00023146"/>
    </source>
</evidence>
<evidence type="ECO:0000256" key="3">
    <source>
        <dbReference type="ARBA" id="ARBA00022741"/>
    </source>
</evidence>
<dbReference type="SUPFAM" id="SSF55681">
    <property type="entry name" value="Class II aaRS and biotin synthetases"/>
    <property type="match status" value="1"/>
</dbReference>
<evidence type="ECO:0000313" key="11">
    <source>
        <dbReference type="EMBL" id="PWN37673.1"/>
    </source>
</evidence>
<dbReference type="InterPro" id="IPR018811">
    <property type="entry name" value="MRX11"/>
</dbReference>
<feature type="domain" description="Aminoacyl-transfer RNA synthetases class-II family profile" evidence="10">
    <location>
        <begin position="166"/>
        <end position="440"/>
    </location>
</feature>
<evidence type="ECO:0000256" key="1">
    <source>
        <dbReference type="ARBA" id="ARBA00012840"/>
    </source>
</evidence>
<dbReference type="EMBL" id="KZ819602">
    <property type="protein sequence ID" value="PWN37673.1"/>
    <property type="molecule type" value="Genomic_DNA"/>
</dbReference>
<keyword evidence="9" id="KW-0812">Transmembrane</keyword>
<evidence type="ECO:0000256" key="4">
    <source>
        <dbReference type="ARBA" id="ARBA00022840"/>
    </source>
</evidence>
<evidence type="ECO:0000256" key="2">
    <source>
        <dbReference type="ARBA" id="ARBA00022598"/>
    </source>
</evidence>
<proteinExistence type="predicted"/>
<feature type="transmembrane region" description="Helical" evidence="9">
    <location>
        <begin position="519"/>
        <end position="544"/>
    </location>
</feature>
<sequence>MVKEVENITDPDEKKQKEEILNQRKSKANELKIQLKEVQNRVDTINQESQYIRLKMPNLTHPYAPIGSILKANLIGFGGNLDLIPGPMRNTLQQSDVIGQKLEDISELEQGQPNPNRDHLTIVQQCGWVDSPASHTVAGPNWPYLLGPLAALEHALVNYAMDVAIRNGFTPAVVPDVVRRDILGRAGFSPRESEAGQVYWVQQDGDSRRESNREDANDWDLALAGTAEIALGGMFAGTAHEGSNLPLQVVASSHAFRAEAGARGQDSRGLYRVHQFTKVEMFVVCKQSESEPWLEKLRDTQEDIIQGLGLPYRVLDMPTEELGASAYRKYDIEAWMPGRGSWGEVSSASNCTEYQSRRLLIRYRPEKSDLFESSEAEAESVSGIPGYALPQSNDQTRLDAGEGLRWAHTLNATAVAVPRIIVALVENYGLSSSGDKLRLPVTLKKYWILSDVDSIEWFGQEVVEEIGTGAKRITDSNGKVKKASLFRRSLDSVRQAAKRSGTDPASMVVSFMILHELTAILPLIAIFYILCALGTGASVMQWLLDASDKQSGQESGMMTGMRASLRDYIQEGMQRAERYGRKKGWFGFEKGSQVQDVEVDAQIKASPNAEAIAGTFANAVAAYAITKALLPVRLAACVGFAGPFARWTIEPIKRIIRRNGKSV</sequence>
<dbReference type="PANTHER" id="PTHR11778">
    <property type="entry name" value="SERYL-TRNA SYNTHETASE"/>
    <property type="match status" value="1"/>
</dbReference>
<keyword evidence="5 11" id="KW-0030">Aminoacyl-tRNA synthetase</keyword>
<dbReference type="InterPro" id="IPR045864">
    <property type="entry name" value="aa-tRNA-synth_II/BPL/LPL"/>
</dbReference>
<dbReference type="InterPro" id="IPR006195">
    <property type="entry name" value="aa-tRNA-synth_II"/>
</dbReference>
<dbReference type="Pfam" id="PF10306">
    <property type="entry name" value="FLILHELTA"/>
    <property type="match status" value="1"/>
</dbReference>
<dbReference type="STRING" id="1280837.A0A316VMP6"/>
<keyword evidence="4" id="KW-0067">ATP-binding</keyword>
<dbReference type="AlphaFoldDB" id="A0A316VMP6"/>
<dbReference type="PRINTS" id="PR00981">
    <property type="entry name" value="TRNASYNTHSER"/>
</dbReference>
<dbReference type="Gene3D" id="3.30.930.10">
    <property type="entry name" value="Bira Bifunctional Protein, Domain 2"/>
    <property type="match status" value="1"/>
</dbReference>
<keyword evidence="8" id="KW-0175">Coiled coil</keyword>
<dbReference type="PROSITE" id="PS50862">
    <property type="entry name" value="AA_TRNA_LIGASE_II"/>
    <property type="match status" value="1"/>
</dbReference>
<keyword evidence="3" id="KW-0547">Nucleotide-binding</keyword>
<keyword evidence="2" id="KW-0436">Ligase</keyword>
<accession>A0A316VMP6</accession>
<dbReference type="InterPro" id="IPR002317">
    <property type="entry name" value="Ser-tRNA-ligase_type_1"/>
</dbReference>
<keyword evidence="9" id="KW-0472">Membrane</keyword>
<dbReference type="FunCoup" id="A0A316VMP6">
    <property type="interactions" value="269"/>
</dbReference>
<name>A0A316VMP6_9BASI</name>
<evidence type="ECO:0000256" key="8">
    <source>
        <dbReference type="SAM" id="Coils"/>
    </source>
</evidence>
<reference evidence="11 12" key="1">
    <citation type="journal article" date="2018" name="Mol. Biol. Evol.">
        <title>Broad Genomic Sampling Reveals a Smut Pathogenic Ancestry of the Fungal Clade Ustilaginomycotina.</title>
        <authorList>
            <person name="Kijpornyongpan T."/>
            <person name="Mondo S.J."/>
            <person name="Barry K."/>
            <person name="Sandor L."/>
            <person name="Lee J."/>
            <person name="Lipzen A."/>
            <person name="Pangilinan J."/>
            <person name="LaButti K."/>
            <person name="Hainaut M."/>
            <person name="Henrissat B."/>
            <person name="Grigoriev I.V."/>
            <person name="Spatafora J.W."/>
            <person name="Aime M.C."/>
        </authorList>
    </citation>
    <scope>NUCLEOTIDE SEQUENCE [LARGE SCALE GENOMIC DNA]</scope>
    <source>
        <strain evidence="11 12">MCA 3882</strain>
    </source>
</reference>
<keyword evidence="12" id="KW-1185">Reference proteome</keyword>
<evidence type="ECO:0000256" key="6">
    <source>
        <dbReference type="ARBA" id="ARBA00031113"/>
    </source>
</evidence>
<dbReference type="GO" id="GO:0005524">
    <property type="term" value="F:ATP binding"/>
    <property type="evidence" value="ECO:0007669"/>
    <property type="project" value="UniProtKB-KW"/>
</dbReference>
<dbReference type="OrthoDB" id="10264585at2759"/>
<evidence type="ECO:0000259" key="10">
    <source>
        <dbReference type="PROSITE" id="PS50862"/>
    </source>
</evidence>
<dbReference type="Proteomes" id="UP000245771">
    <property type="component" value="Unassembled WGS sequence"/>
</dbReference>
<organism evidence="11 12">
    <name type="scientific">Meira miltonrushii</name>
    <dbReference type="NCBI Taxonomy" id="1280837"/>
    <lineage>
        <taxon>Eukaryota</taxon>
        <taxon>Fungi</taxon>
        <taxon>Dikarya</taxon>
        <taxon>Basidiomycota</taxon>
        <taxon>Ustilaginomycotina</taxon>
        <taxon>Exobasidiomycetes</taxon>
        <taxon>Exobasidiales</taxon>
        <taxon>Brachybasidiaceae</taxon>
        <taxon>Meira</taxon>
    </lineage>
</organism>
<dbReference type="InterPro" id="IPR002314">
    <property type="entry name" value="aa-tRNA-synt_IIb"/>
</dbReference>